<sequence length="33" mass="3603">MSARATRPRSRRGRHAPPGELDPVAESSEEVEA</sequence>
<dbReference type="Proteomes" id="UP000236370">
    <property type="component" value="Unassembled WGS sequence"/>
</dbReference>
<proteinExistence type="predicted"/>
<dbReference type="EMBL" id="NBAG03000278">
    <property type="protein sequence ID" value="PNI50665.1"/>
    <property type="molecule type" value="Genomic_DNA"/>
</dbReference>
<reference evidence="2 3" key="1">
    <citation type="submission" date="2017-12" db="EMBL/GenBank/DDBJ databases">
        <title>High-resolution comparative analysis of great ape genomes.</title>
        <authorList>
            <person name="Pollen A."/>
            <person name="Hastie A."/>
            <person name="Hormozdiari F."/>
            <person name="Dougherty M."/>
            <person name="Liu R."/>
            <person name="Chaisson M."/>
            <person name="Hoppe E."/>
            <person name="Hill C."/>
            <person name="Pang A."/>
            <person name="Hillier L."/>
            <person name="Baker C."/>
            <person name="Armstrong J."/>
            <person name="Shendure J."/>
            <person name="Paten B."/>
            <person name="Wilson R."/>
            <person name="Chao H."/>
            <person name="Schneider V."/>
            <person name="Ventura M."/>
            <person name="Kronenberg Z."/>
            <person name="Murali S."/>
            <person name="Gordon D."/>
            <person name="Cantsilieris S."/>
            <person name="Munson K."/>
            <person name="Nelson B."/>
            <person name="Raja A."/>
            <person name="Underwood J."/>
            <person name="Diekhans M."/>
            <person name="Fiddes I."/>
            <person name="Haussler D."/>
            <person name="Eichler E."/>
        </authorList>
    </citation>
    <scope>NUCLEOTIDE SEQUENCE [LARGE SCALE GENOMIC DNA]</scope>
    <source>
        <strain evidence="2">Yerkes chimp pedigree #C0471</strain>
    </source>
</reference>
<comment type="caution">
    <text evidence="2">The sequence shown here is derived from an EMBL/GenBank/DDBJ whole genome shotgun (WGS) entry which is preliminary data.</text>
</comment>
<feature type="non-terminal residue" evidence="2">
    <location>
        <position position="33"/>
    </location>
</feature>
<feature type="region of interest" description="Disordered" evidence="1">
    <location>
        <begin position="1"/>
        <end position="33"/>
    </location>
</feature>
<feature type="compositionally biased region" description="Basic residues" evidence="1">
    <location>
        <begin position="1"/>
        <end position="15"/>
    </location>
</feature>
<evidence type="ECO:0000313" key="3">
    <source>
        <dbReference type="Proteomes" id="UP000236370"/>
    </source>
</evidence>
<dbReference type="AlphaFoldDB" id="A0A2J8LTR7"/>
<gene>
    <name evidence="2" type="ORF">CK820_G0026147</name>
</gene>
<evidence type="ECO:0000256" key="1">
    <source>
        <dbReference type="SAM" id="MobiDB-lite"/>
    </source>
</evidence>
<evidence type="ECO:0000313" key="2">
    <source>
        <dbReference type="EMBL" id="PNI50665.1"/>
    </source>
</evidence>
<name>A0A2J8LTR7_PANTR</name>
<organism evidence="2 3">
    <name type="scientific">Pan troglodytes</name>
    <name type="common">Chimpanzee</name>
    <dbReference type="NCBI Taxonomy" id="9598"/>
    <lineage>
        <taxon>Eukaryota</taxon>
        <taxon>Metazoa</taxon>
        <taxon>Chordata</taxon>
        <taxon>Craniata</taxon>
        <taxon>Vertebrata</taxon>
        <taxon>Euteleostomi</taxon>
        <taxon>Mammalia</taxon>
        <taxon>Eutheria</taxon>
        <taxon>Euarchontoglires</taxon>
        <taxon>Primates</taxon>
        <taxon>Haplorrhini</taxon>
        <taxon>Catarrhini</taxon>
        <taxon>Hominidae</taxon>
        <taxon>Pan</taxon>
    </lineage>
</organism>
<accession>A0A2J8LTR7</accession>
<protein>
    <submittedName>
        <fullName evidence="2">USHBP1 isoform 1</fullName>
    </submittedName>
</protein>